<dbReference type="GeneID" id="54464217"/>
<sequence length="231" mass="27038">MNRRGPTWIRNGTWLIIGMILSVEGLIANSIFFMAIYRTVKKPEVKAEVVFSMVVIPVLSLVLNLITWYQKIALVNLIRHAPWEEVVRETAQLSRMAPHLPLTWFRVYLVWRKDRANYLKLFLQTLSLILACIQLEMAEEEDPAVRWYKPWYNPPELNVTLVGDPDSALANVWACALQLGISVFLMGNEYLRLFWHHRRGIWSRLRRIGRIARGTERGAERPHIFRPYDSV</sequence>
<keyword evidence="3" id="KW-1185">Reference proteome</keyword>
<evidence type="ECO:0000313" key="2">
    <source>
        <dbReference type="EMBL" id="KAF2814690.1"/>
    </source>
</evidence>
<proteinExistence type="predicted"/>
<reference evidence="4" key="2">
    <citation type="submission" date="2020-04" db="EMBL/GenBank/DDBJ databases">
        <authorList>
            <consortium name="NCBI Genome Project"/>
        </authorList>
    </citation>
    <scope>NUCLEOTIDE SEQUENCE</scope>
    <source>
        <strain evidence="4">CBS 304.34</strain>
    </source>
</reference>
<feature type="transmembrane region" description="Helical" evidence="1">
    <location>
        <begin position="170"/>
        <end position="191"/>
    </location>
</feature>
<name>A0A6A6Z0Y6_9PEZI</name>
<dbReference type="EMBL" id="MU003694">
    <property type="protein sequence ID" value="KAF2814690.1"/>
    <property type="molecule type" value="Genomic_DNA"/>
</dbReference>
<keyword evidence="1" id="KW-1133">Transmembrane helix</keyword>
<feature type="transmembrane region" description="Helical" evidence="1">
    <location>
        <begin position="49"/>
        <end position="69"/>
    </location>
</feature>
<dbReference type="AlphaFoldDB" id="A0A6A6Z0Y6"/>
<gene>
    <name evidence="2 4" type="ORF">BDZ99DRAFT_494617</name>
</gene>
<feature type="transmembrane region" description="Helical" evidence="1">
    <location>
        <begin position="118"/>
        <end position="137"/>
    </location>
</feature>
<keyword evidence="1" id="KW-0472">Membrane</keyword>
<reference evidence="4" key="3">
    <citation type="submission" date="2025-04" db="UniProtKB">
        <authorList>
            <consortium name="RefSeq"/>
        </authorList>
    </citation>
    <scope>IDENTIFICATION</scope>
    <source>
        <strain evidence="4">CBS 304.34</strain>
    </source>
</reference>
<dbReference type="Proteomes" id="UP000504636">
    <property type="component" value="Unplaced"/>
</dbReference>
<evidence type="ECO:0000256" key="1">
    <source>
        <dbReference type="SAM" id="Phobius"/>
    </source>
</evidence>
<evidence type="ECO:0000313" key="3">
    <source>
        <dbReference type="Proteomes" id="UP000504636"/>
    </source>
</evidence>
<feature type="transmembrane region" description="Helical" evidence="1">
    <location>
        <begin position="12"/>
        <end position="37"/>
    </location>
</feature>
<protein>
    <submittedName>
        <fullName evidence="2 4">Uncharacterized protein</fullName>
    </submittedName>
</protein>
<reference evidence="2 4" key="1">
    <citation type="journal article" date="2020" name="Stud. Mycol.">
        <title>101 Dothideomycetes genomes: a test case for predicting lifestyles and emergence of pathogens.</title>
        <authorList>
            <person name="Haridas S."/>
            <person name="Albert R."/>
            <person name="Binder M."/>
            <person name="Bloem J."/>
            <person name="Labutti K."/>
            <person name="Salamov A."/>
            <person name="Andreopoulos B."/>
            <person name="Baker S."/>
            <person name="Barry K."/>
            <person name="Bills G."/>
            <person name="Bluhm B."/>
            <person name="Cannon C."/>
            <person name="Castanera R."/>
            <person name="Culley D."/>
            <person name="Daum C."/>
            <person name="Ezra D."/>
            <person name="Gonzalez J."/>
            <person name="Henrissat B."/>
            <person name="Kuo A."/>
            <person name="Liang C."/>
            <person name="Lipzen A."/>
            <person name="Lutzoni F."/>
            <person name="Magnuson J."/>
            <person name="Mondo S."/>
            <person name="Nolan M."/>
            <person name="Ohm R."/>
            <person name="Pangilinan J."/>
            <person name="Park H.-J."/>
            <person name="Ramirez L."/>
            <person name="Alfaro M."/>
            <person name="Sun H."/>
            <person name="Tritt A."/>
            <person name="Yoshinaga Y."/>
            <person name="Zwiers L.-H."/>
            <person name="Turgeon B."/>
            <person name="Goodwin S."/>
            <person name="Spatafora J."/>
            <person name="Crous P."/>
            <person name="Grigoriev I."/>
        </authorList>
    </citation>
    <scope>NUCLEOTIDE SEQUENCE</scope>
    <source>
        <strain evidence="2 4">CBS 304.34</strain>
    </source>
</reference>
<evidence type="ECO:0000313" key="4">
    <source>
        <dbReference type="RefSeq" id="XP_033581654.1"/>
    </source>
</evidence>
<keyword evidence="1" id="KW-0812">Transmembrane</keyword>
<dbReference type="RefSeq" id="XP_033581654.1">
    <property type="nucleotide sequence ID" value="XM_033723324.1"/>
</dbReference>
<accession>A0A6A6Z0Y6</accession>
<organism evidence="2">
    <name type="scientific">Mytilinidion resinicola</name>
    <dbReference type="NCBI Taxonomy" id="574789"/>
    <lineage>
        <taxon>Eukaryota</taxon>
        <taxon>Fungi</taxon>
        <taxon>Dikarya</taxon>
        <taxon>Ascomycota</taxon>
        <taxon>Pezizomycotina</taxon>
        <taxon>Dothideomycetes</taxon>
        <taxon>Pleosporomycetidae</taxon>
        <taxon>Mytilinidiales</taxon>
        <taxon>Mytilinidiaceae</taxon>
        <taxon>Mytilinidion</taxon>
    </lineage>
</organism>